<evidence type="ECO:0000256" key="2">
    <source>
        <dbReference type="ARBA" id="ARBA00023125"/>
    </source>
</evidence>
<dbReference type="CDD" id="cd17536">
    <property type="entry name" value="REC_YesN-like"/>
    <property type="match status" value="1"/>
</dbReference>
<dbReference type="InterPro" id="IPR001789">
    <property type="entry name" value="Sig_transdc_resp-reg_receiver"/>
</dbReference>
<name>A0A4Q9DNS3_9BACL</name>
<dbReference type="Gene3D" id="3.40.50.2300">
    <property type="match status" value="1"/>
</dbReference>
<keyword evidence="3" id="KW-0597">Phosphoprotein</keyword>
<keyword evidence="1" id="KW-0963">Cytoplasm</keyword>
<dbReference type="GO" id="GO:0000160">
    <property type="term" value="P:phosphorelay signal transduction system"/>
    <property type="evidence" value="ECO:0007669"/>
    <property type="project" value="InterPro"/>
</dbReference>
<dbReference type="InterPro" id="IPR011006">
    <property type="entry name" value="CheY-like_superfamily"/>
</dbReference>
<sequence>MKLIIVEDEPHVRERIAEDIDWDAHRIDMVAAVRSAKEALAIMQKDNIDLVLTDIYMPEMSGLELAKRIKSDFPFVKTLILTGYDDFEYARESIEYGVFKYLVKPAENELILEAVLEAREVREKELAEKINLHLLERRWKEHLPHLESMFYKNWMYGRYSHWEIERIGNDLQLALHDKKHLIVVLDMDPIADGNGRFQAGDRQLVQFSLFTIARDLLGGLDCVVLQDDDGMTALLFSAPLAEREDVWHAKVNLKVSELLETAKDCLKLTASAGIGPAAANFLLLPQAFKQSKMALQARITLGSGIAIPYREPVPAEPSWVYMEQAEKELEVAIETGDGPKCRELIRTVMELGFSEARPVADAKETLWRIACLLARIVHTHGWTLREALQEDFADFERFHELLSRDQIEAWFGRMALRISKTIEQRRQSGT</sequence>
<dbReference type="Pfam" id="PF17853">
    <property type="entry name" value="GGDEF_2"/>
    <property type="match status" value="1"/>
</dbReference>
<organism evidence="5 6">
    <name type="scientific">Paenibacillus thalictri</name>
    <dbReference type="NCBI Taxonomy" id="2527873"/>
    <lineage>
        <taxon>Bacteria</taxon>
        <taxon>Bacillati</taxon>
        <taxon>Bacillota</taxon>
        <taxon>Bacilli</taxon>
        <taxon>Bacillales</taxon>
        <taxon>Paenibacillaceae</taxon>
        <taxon>Paenibacillus</taxon>
    </lineage>
</organism>
<evidence type="ECO:0000256" key="1">
    <source>
        <dbReference type="ARBA" id="ARBA00022490"/>
    </source>
</evidence>
<keyword evidence="6" id="KW-1185">Reference proteome</keyword>
<protein>
    <submittedName>
        <fullName evidence="5">Response regulator</fullName>
    </submittedName>
</protein>
<feature type="modified residue" description="4-aspartylphosphate" evidence="3">
    <location>
        <position position="54"/>
    </location>
</feature>
<comment type="caution">
    <text evidence="5">The sequence shown here is derived from an EMBL/GenBank/DDBJ whole genome shotgun (WGS) entry which is preliminary data.</text>
</comment>
<dbReference type="PANTHER" id="PTHR42713:SF3">
    <property type="entry name" value="TRANSCRIPTIONAL REGULATORY PROTEIN HPTR"/>
    <property type="match status" value="1"/>
</dbReference>
<evidence type="ECO:0000259" key="4">
    <source>
        <dbReference type="PROSITE" id="PS50110"/>
    </source>
</evidence>
<dbReference type="AlphaFoldDB" id="A0A4Q9DNS3"/>
<dbReference type="InterPro" id="IPR041522">
    <property type="entry name" value="CdaR_GGDEF"/>
</dbReference>
<reference evidence="5 6" key="1">
    <citation type="submission" date="2019-02" db="EMBL/GenBank/DDBJ databases">
        <title>Paenibacillus sp. nov., isolated from surface-sterilized tissue of Thalictrum simplex L.</title>
        <authorList>
            <person name="Tuo L."/>
        </authorList>
    </citation>
    <scope>NUCLEOTIDE SEQUENCE [LARGE SCALE GENOMIC DNA]</scope>
    <source>
        <strain evidence="5 6">N2SHLJ1</strain>
    </source>
</reference>
<keyword evidence="2" id="KW-0238">DNA-binding</keyword>
<dbReference type="RefSeq" id="WP_131016136.1">
    <property type="nucleotide sequence ID" value="NZ_SIRE01000019.1"/>
</dbReference>
<evidence type="ECO:0000313" key="5">
    <source>
        <dbReference type="EMBL" id="TBL74551.1"/>
    </source>
</evidence>
<dbReference type="EMBL" id="SIRE01000019">
    <property type="protein sequence ID" value="TBL74551.1"/>
    <property type="molecule type" value="Genomic_DNA"/>
</dbReference>
<evidence type="ECO:0000256" key="3">
    <source>
        <dbReference type="PROSITE-ProRule" id="PRU00169"/>
    </source>
</evidence>
<dbReference type="PANTHER" id="PTHR42713">
    <property type="entry name" value="HISTIDINE KINASE-RELATED"/>
    <property type="match status" value="1"/>
</dbReference>
<dbReference type="Proteomes" id="UP000293142">
    <property type="component" value="Unassembled WGS sequence"/>
</dbReference>
<evidence type="ECO:0000313" key="6">
    <source>
        <dbReference type="Proteomes" id="UP000293142"/>
    </source>
</evidence>
<dbReference type="OrthoDB" id="2492754at2"/>
<dbReference type="InterPro" id="IPR051552">
    <property type="entry name" value="HptR"/>
</dbReference>
<feature type="domain" description="Response regulatory" evidence="4">
    <location>
        <begin position="2"/>
        <end position="119"/>
    </location>
</feature>
<dbReference type="PROSITE" id="PS50110">
    <property type="entry name" value="RESPONSE_REGULATORY"/>
    <property type="match status" value="1"/>
</dbReference>
<proteinExistence type="predicted"/>
<gene>
    <name evidence="5" type="ORF">EYB31_24825</name>
</gene>
<dbReference type="SUPFAM" id="SSF52172">
    <property type="entry name" value="CheY-like"/>
    <property type="match status" value="1"/>
</dbReference>
<accession>A0A4Q9DNS3</accession>
<dbReference type="Pfam" id="PF00072">
    <property type="entry name" value="Response_reg"/>
    <property type="match status" value="1"/>
</dbReference>
<dbReference type="GO" id="GO:0003677">
    <property type="term" value="F:DNA binding"/>
    <property type="evidence" value="ECO:0007669"/>
    <property type="project" value="UniProtKB-KW"/>
</dbReference>
<dbReference type="SMART" id="SM00448">
    <property type="entry name" value="REC"/>
    <property type="match status" value="1"/>
</dbReference>